<dbReference type="AlphaFoldDB" id="A0A2X0MCD0"/>
<gene>
    <name evidence="1" type="primary">BQ5605_C007g04775</name>
    <name evidence="1" type="ORF">BQ5605_C007G04775</name>
</gene>
<accession>A0A2X0MCD0</accession>
<dbReference type="Proteomes" id="UP000249464">
    <property type="component" value="Unassembled WGS sequence"/>
</dbReference>
<protein>
    <submittedName>
        <fullName evidence="1">BQ5605_C007g04775 protein</fullName>
    </submittedName>
</protein>
<name>A0A2X0MCD0_9BASI</name>
<dbReference type="EMBL" id="FQNC01000045">
    <property type="protein sequence ID" value="SGY63120.1"/>
    <property type="molecule type" value="Genomic_DNA"/>
</dbReference>
<reference evidence="1 2" key="1">
    <citation type="submission" date="2016-11" db="EMBL/GenBank/DDBJ databases">
        <authorList>
            <person name="Jaros S."/>
            <person name="Januszkiewicz K."/>
            <person name="Wedrychowicz H."/>
        </authorList>
    </citation>
    <scope>NUCLEOTIDE SEQUENCE [LARGE SCALE GENOMIC DNA]</scope>
</reference>
<organism evidence="1 2">
    <name type="scientific">Microbotryum silenes-dioicae</name>
    <dbReference type="NCBI Taxonomy" id="796604"/>
    <lineage>
        <taxon>Eukaryota</taxon>
        <taxon>Fungi</taxon>
        <taxon>Dikarya</taxon>
        <taxon>Basidiomycota</taxon>
        <taxon>Pucciniomycotina</taxon>
        <taxon>Microbotryomycetes</taxon>
        <taxon>Microbotryales</taxon>
        <taxon>Microbotryaceae</taxon>
        <taxon>Microbotryum</taxon>
    </lineage>
</organism>
<sequence>MLPLWCPSRRGPLQFSLFCRDPNWFEVCMLHRLLRRQPFLVIVPQQLVKEVDRLVRDEALVLRGDET</sequence>
<evidence type="ECO:0000313" key="2">
    <source>
        <dbReference type="Proteomes" id="UP000249464"/>
    </source>
</evidence>
<proteinExistence type="predicted"/>
<keyword evidence="2" id="KW-1185">Reference proteome</keyword>
<evidence type="ECO:0000313" key="1">
    <source>
        <dbReference type="EMBL" id="SGY63120.1"/>
    </source>
</evidence>